<dbReference type="AlphaFoldDB" id="A0A5J4FWX7"/>
<dbReference type="GO" id="GO:0008488">
    <property type="term" value="F:gamma-glutamyl carboxylase activity"/>
    <property type="evidence" value="ECO:0007669"/>
    <property type="project" value="InterPro"/>
</dbReference>
<organism evidence="9 10">
    <name type="scientific">Patiriisocius marinistellae</name>
    <dbReference type="NCBI Taxonomy" id="2494560"/>
    <lineage>
        <taxon>Bacteria</taxon>
        <taxon>Pseudomonadati</taxon>
        <taxon>Bacteroidota</taxon>
        <taxon>Flavobacteriia</taxon>
        <taxon>Flavobacteriales</taxon>
        <taxon>Flavobacteriaceae</taxon>
        <taxon>Patiriisocius</taxon>
    </lineage>
</organism>
<gene>
    <name evidence="9" type="ORF">ULMS_22380</name>
</gene>
<feature type="domain" description="HTTM-like" evidence="8">
    <location>
        <begin position="1"/>
        <end position="241"/>
    </location>
</feature>
<evidence type="ECO:0000313" key="10">
    <source>
        <dbReference type="Proteomes" id="UP000326994"/>
    </source>
</evidence>
<feature type="transmembrane region" description="Helical" evidence="7">
    <location>
        <begin position="204"/>
        <end position="237"/>
    </location>
</feature>
<evidence type="ECO:0000256" key="3">
    <source>
        <dbReference type="ARBA" id="ARBA00022989"/>
    </source>
</evidence>
<comment type="subcellular location">
    <subcellularLocation>
        <location evidence="1">Endomembrane system</location>
        <topology evidence="1">Multi-pass membrane protein</topology>
    </subcellularLocation>
</comment>
<dbReference type="InterPro" id="IPR053935">
    <property type="entry name" value="VKGC_lumenal_dom"/>
</dbReference>
<protein>
    <submittedName>
        <fullName evidence="9">Type I deoxyribonuclease HsdR</fullName>
    </submittedName>
</protein>
<keyword evidence="2 7" id="KW-0812">Transmembrane</keyword>
<dbReference type="GO" id="GO:0019842">
    <property type="term" value="F:vitamin binding"/>
    <property type="evidence" value="ECO:0007669"/>
    <property type="project" value="TreeGrafter"/>
</dbReference>
<dbReference type="InterPro" id="IPR007782">
    <property type="entry name" value="VKG_COase"/>
</dbReference>
<dbReference type="InterPro" id="IPR011020">
    <property type="entry name" value="HTTM-like"/>
</dbReference>
<comment type="caution">
    <text evidence="9">The sequence shown here is derived from an EMBL/GenBank/DDBJ whole genome shotgun (WGS) entry which is preliminary data.</text>
</comment>
<feature type="transmembrane region" description="Helical" evidence="7">
    <location>
        <begin position="41"/>
        <end position="74"/>
    </location>
</feature>
<dbReference type="PANTHER" id="PTHR12639:SF7">
    <property type="entry name" value="HTTM DOMAIN-CONTAINING PROTEIN"/>
    <property type="match status" value="1"/>
</dbReference>
<dbReference type="PANTHER" id="PTHR12639">
    <property type="entry name" value="VITAMIN K-DEPENDENT GAMMA-CARBOXYLASE"/>
    <property type="match status" value="1"/>
</dbReference>
<evidence type="ECO:0000259" key="8">
    <source>
        <dbReference type="SMART" id="SM00752"/>
    </source>
</evidence>
<feature type="transmembrane region" description="Helical" evidence="7">
    <location>
        <begin position="86"/>
        <end position="107"/>
    </location>
</feature>
<keyword evidence="4 7" id="KW-0472">Membrane</keyword>
<feature type="transmembrane region" description="Helical" evidence="7">
    <location>
        <begin position="119"/>
        <end position="139"/>
    </location>
</feature>
<keyword evidence="6" id="KW-0456">Lyase</keyword>
<sequence length="426" mass="49849">MVYNIIRFWANGWIKTLYNEPSFHFKYFGFEWVQTLGVYNYALFIICGIAALCVALGFKYRIASIIFFLSFTYIELIDKTTYLNHYYFISCMAFLLMFLPANAYFSIDAYQNKNRHFATVPRWTIDVIKALLFIVYFYAGLAKLNSDWLLEAMPLKIWLPSKYDIPFFGNVLQQEWLHYVFSWGGMLYDLMIPFLLLYKPTRKVAFFLVIVFHVLTRVLFPIGVFPFVMIVSALIFFDASFHQKIINGISKLFKISEAKIQNNITSSAYLFNSKMSVVIVAFFLLIQVLLPWRYLAYPGELFWTEEGYRFSWRVMLMEKAGYAQFKIKNSNTGSQFLVNNSDFLTSFQEKQMSTQPDFIIQYAHFLGDYFAAQGQNNIEVYVESYVAINGRLSQSFVDPSVNLLKVKETFKPRDFLLPFGDEIKGL</sequence>
<evidence type="ECO:0000313" key="9">
    <source>
        <dbReference type="EMBL" id="GEQ86730.1"/>
    </source>
</evidence>
<feature type="transmembrane region" description="Helical" evidence="7">
    <location>
        <begin position="275"/>
        <end position="295"/>
    </location>
</feature>
<dbReference type="Pfam" id="PF22777">
    <property type="entry name" value="VKGC_lumenal_dom"/>
    <property type="match status" value="1"/>
</dbReference>
<name>A0A5J4FWX7_9FLAO</name>
<dbReference type="SMART" id="SM00752">
    <property type="entry name" value="HTTM"/>
    <property type="match status" value="1"/>
</dbReference>
<dbReference type="EMBL" id="BKCF01000004">
    <property type="protein sequence ID" value="GEQ86730.1"/>
    <property type="molecule type" value="Genomic_DNA"/>
</dbReference>
<reference evidence="9 10" key="1">
    <citation type="submission" date="2019-08" db="EMBL/GenBank/DDBJ databases">
        <title>Ulvibacter marinistellae sp. nov., isolated from a starfish, Patiria pectinifera.</title>
        <authorList>
            <person name="Kawano K."/>
            <person name="Ushijima N."/>
            <person name="Kihara M."/>
            <person name="Itoh H."/>
        </authorList>
    </citation>
    <scope>NUCLEOTIDE SEQUENCE [LARGE SCALE GENOMIC DNA]</scope>
    <source>
        <strain evidence="9 10">KK4</strain>
    </source>
</reference>
<keyword evidence="10" id="KW-1185">Reference proteome</keyword>
<dbReference type="Proteomes" id="UP000326994">
    <property type="component" value="Unassembled WGS sequence"/>
</dbReference>
<dbReference type="Pfam" id="PF05090">
    <property type="entry name" value="HTTM"/>
    <property type="match status" value="1"/>
</dbReference>
<evidence type="ECO:0000256" key="4">
    <source>
        <dbReference type="ARBA" id="ARBA00023136"/>
    </source>
</evidence>
<keyword evidence="5" id="KW-1015">Disulfide bond</keyword>
<evidence type="ECO:0000256" key="1">
    <source>
        <dbReference type="ARBA" id="ARBA00004127"/>
    </source>
</evidence>
<feature type="transmembrane region" description="Helical" evidence="7">
    <location>
        <begin position="176"/>
        <end position="197"/>
    </location>
</feature>
<accession>A0A5J4FWX7</accession>
<evidence type="ECO:0000256" key="5">
    <source>
        <dbReference type="ARBA" id="ARBA00023157"/>
    </source>
</evidence>
<keyword evidence="3 7" id="KW-1133">Transmembrane helix</keyword>
<dbReference type="InterPro" id="IPR053934">
    <property type="entry name" value="HTTM_dom"/>
</dbReference>
<evidence type="ECO:0000256" key="2">
    <source>
        <dbReference type="ARBA" id="ARBA00022692"/>
    </source>
</evidence>
<evidence type="ECO:0000256" key="7">
    <source>
        <dbReference type="SAM" id="Phobius"/>
    </source>
</evidence>
<dbReference type="GO" id="GO:0012505">
    <property type="term" value="C:endomembrane system"/>
    <property type="evidence" value="ECO:0007669"/>
    <property type="project" value="UniProtKB-SubCell"/>
</dbReference>
<evidence type="ECO:0000256" key="6">
    <source>
        <dbReference type="ARBA" id="ARBA00023239"/>
    </source>
</evidence>
<proteinExistence type="predicted"/>